<dbReference type="PANTHER" id="PTHR45138:SF9">
    <property type="entry name" value="DIGUANYLATE CYCLASE DGCM-RELATED"/>
    <property type="match status" value="1"/>
</dbReference>
<dbReference type="CDD" id="cd01949">
    <property type="entry name" value="GGDEF"/>
    <property type="match status" value="1"/>
</dbReference>
<keyword evidence="1" id="KW-0472">Membrane</keyword>
<dbReference type="Pfam" id="PF00990">
    <property type="entry name" value="GGDEF"/>
    <property type="match status" value="1"/>
</dbReference>
<feature type="transmembrane region" description="Helical" evidence="1">
    <location>
        <begin position="175"/>
        <end position="195"/>
    </location>
</feature>
<accession>A0A7G9W9K8</accession>
<dbReference type="InterPro" id="IPR029787">
    <property type="entry name" value="Nucleotide_cyclase"/>
</dbReference>
<feature type="transmembrane region" description="Helical" evidence="1">
    <location>
        <begin position="96"/>
        <end position="115"/>
    </location>
</feature>
<dbReference type="NCBIfam" id="TIGR00254">
    <property type="entry name" value="GGDEF"/>
    <property type="match status" value="1"/>
</dbReference>
<dbReference type="AlphaFoldDB" id="A0A7G9W9K8"/>
<proteinExistence type="predicted"/>
<evidence type="ECO:0000313" key="3">
    <source>
        <dbReference type="EMBL" id="QNO15370.1"/>
    </source>
</evidence>
<gene>
    <name evidence="3" type="ORF">HYG86_11650</name>
</gene>
<evidence type="ECO:0000259" key="2">
    <source>
        <dbReference type="PROSITE" id="PS50887"/>
    </source>
</evidence>
<keyword evidence="1" id="KW-0812">Transmembrane</keyword>
<evidence type="ECO:0000313" key="4">
    <source>
        <dbReference type="Proteomes" id="UP000516160"/>
    </source>
</evidence>
<dbReference type="KEGG" id="acae:HYG86_11650"/>
<dbReference type="GO" id="GO:0052621">
    <property type="term" value="F:diguanylate cyclase activity"/>
    <property type="evidence" value="ECO:0007669"/>
    <property type="project" value="TreeGrafter"/>
</dbReference>
<protein>
    <submittedName>
        <fullName evidence="3">GGDEF domain-containing protein</fullName>
    </submittedName>
</protein>
<dbReference type="InterPro" id="IPR043128">
    <property type="entry name" value="Rev_trsase/Diguanyl_cyclase"/>
</dbReference>
<name>A0A7G9W9K8_ALKCA</name>
<dbReference type="InterPro" id="IPR050469">
    <property type="entry name" value="Diguanylate_Cyclase"/>
</dbReference>
<sequence>MEDSRKFDISFLGEFKNKAIESEFIEYDMRRYAKVLGPIALIFGTIYMMFLIADYFAIDSPYAFTIILVIRSLFLVVSVVVSLAIKKVNNYINLPYMITAYEILAIIGFVVIIGFYESHTVLLFFSVTVLTLAIYIMPNRPIYSQFIVIFLSMPFFMFHAKNIEGIDTTVFLKIIAYYLIMIIYCSIGAYLTNFYKRKQFLDRRELLRVSVTDPLTGIYNRAKFNEEISQWTDNCNRYENIFSLVMLDIDDFKKINDRYGHIIGDSVIQNLATTIQKVIRHTDILARWGGEEFVILLPNTEINQALEMTERIRICIEKSKYHKVENITCSFGLVAHRKNEDSESLLCRVDKLLYDAKNCGKNVVVSEANKIGERVLEIDFQI</sequence>
<dbReference type="EMBL" id="CP058559">
    <property type="protein sequence ID" value="QNO15370.1"/>
    <property type="molecule type" value="Genomic_DNA"/>
</dbReference>
<feature type="transmembrane region" description="Helical" evidence="1">
    <location>
        <begin position="142"/>
        <end position="160"/>
    </location>
</feature>
<dbReference type="PANTHER" id="PTHR45138">
    <property type="entry name" value="REGULATORY COMPONENTS OF SENSORY TRANSDUCTION SYSTEM"/>
    <property type="match status" value="1"/>
</dbReference>
<feature type="transmembrane region" description="Helical" evidence="1">
    <location>
        <begin position="62"/>
        <end position="84"/>
    </location>
</feature>
<dbReference type="SUPFAM" id="SSF55073">
    <property type="entry name" value="Nucleotide cyclase"/>
    <property type="match status" value="1"/>
</dbReference>
<feature type="domain" description="GGDEF" evidence="2">
    <location>
        <begin position="240"/>
        <end position="369"/>
    </location>
</feature>
<organism evidence="3 4">
    <name type="scientific">Alkalicella caledoniensis</name>
    <dbReference type="NCBI Taxonomy" id="2731377"/>
    <lineage>
        <taxon>Bacteria</taxon>
        <taxon>Bacillati</taxon>
        <taxon>Bacillota</taxon>
        <taxon>Clostridia</taxon>
        <taxon>Eubacteriales</taxon>
        <taxon>Proteinivoracaceae</taxon>
        <taxon>Alkalicella</taxon>
    </lineage>
</organism>
<dbReference type="FunFam" id="3.30.70.270:FF:000001">
    <property type="entry name" value="Diguanylate cyclase domain protein"/>
    <property type="match status" value="1"/>
</dbReference>
<dbReference type="InterPro" id="IPR000160">
    <property type="entry name" value="GGDEF_dom"/>
</dbReference>
<dbReference type="Proteomes" id="UP000516160">
    <property type="component" value="Chromosome"/>
</dbReference>
<feature type="transmembrane region" description="Helical" evidence="1">
    <location>
        <begin position="35"/>
        <end position="56"/>
    </location>
</feature>
<reference evidence="3 4" key="1">
    <citation type="submission" date="2020-07" db="EMBL/GenBank/DDBJ databases">
        <title>Alkalicella. sp. LB2 genome.</title>
        <authorList>
            <person name="Postec A."/>
            <person name="Quemeneur M."/>
        </authorList>
    </citation>
    <scope>NUCLEOTIDE SEQUENCE [LARGE SCALE GENOMIC DNA]</scope>
    <source>
        <strain evidence="3 4">LB2</strain>
    </source>
</reference>
<dbReference type="Gene3D" id="3.30.70.270">
    <property type="match status" value="1"/>
</dbReference>
<feature type="transmembrane region" description="Helical" evidence="1">
    <location>
        <begin position="121"/>
        <end position="137"/>
    </location>
</feature>
<dbReference type="SMART" id="SM00267">
    <property type="entry name" value="GGDEF"/>
    <property type="match status" value="1"/>
</dbReference>
<keyword evidence="4" id="KW-1185">Reference proteome</keyword>
<dbReference type="PROSITE" id="PS50887">
    <property type="entry name" value="GGDEF"/>
    <property type="match status" value="1"/>
</dbReference>
<dbReference type="RefSeq" id="WP_213165733.1">
    <property type="nucleotide sequence ID" value="NZ_CP058559.1"/>
</dbReference>
<evidence type="ECO:0000256" key="1">
    <source>
        <dbReference type="SAM" id="Phobius"/>
    </source>
</evidence>
<keyword evidence="1" id="KW-1133">Transmembrane helix</keyword>